<accession>A0A0E9UT79</accession>
<name>A0A0E9UT79_ANGAN</name>
<organism evidence="1">
    <name type="scientific">Anguilla anguilla</name>
    <name type="common">European freshwater eel</name>
    <name type="synonym">Muraena anguilla</name>
    <dbReference type="NCBI Taxonomy" id="7936"/>
    <lineage>
        <taxon>Eukaryota</taxon>
        <taxon>Metazoa</taxon>
        <taxon>Chordata</taxon>
        <taxon>Craniata</taxon>
        <taxon>Vertebrata</taxon>
        <taxon>Euteleostomi</taxon>
        <taxon>Actinopterygii</taxon>
        <taxon>Neopterygii</taxon>
        <taxon>Teleostei</taxon>
        <taxon>Anguilliformes</taxon>
        <taxon>Anguillidae</taxon>
        <taxon>Anguilla</taxon>
    </lineage>
</organism>
<protein>
    <submittedName>
        <fullName evidence="1">Uncharacterized protein</fullName>
    </submittedName>
</protein>
<dbReference type="AlphaFoldDB" id="A0A0E9UT79"/>
<evidence type="ECO:0000313" key="1">
    <source>
        <dbReference type="EMBL" id="JAH68395.1"/>
    </source>
</evidence>
<dbReference type="EMBL" id="GBXM01040182">
    <property type="protein sequence ID" value="JAH68395.1"/>
    <property type="molecule type" value="Transcribed_RNA"/>
</dbReference>
<sequence>MELYSNVHSVLGLDIPLIFCTSQDTCTTQN</sequence>
<reference evidence="1" key="1">
    <citation type="submission" date="2014-11" db="EMBL/GenBank/DDBJ databases">
        <authorList>
            <person name="Amaro Gonzalez C."/>
        </authorList>
    </citation>
    <scope>NUCLEOTIDE SEQUENCE</scope>
</reference>
<reference evidence="1" key="2">
    <citation type="journal article" date="2015" name="Fish Shellfish Immunol.">
        <title>Early steps in the European eel (Anguilla anguilla)-Vibrio vulnificus interaction in the gills: Role of the RtxA13 toxin.</title>
        <authorList>
            <person name="Callol A."/>
            <person name="Pajuelo D."/>
            <person name="Ebbesson L."/>
            <person name="Teles M."/>
            <person name="MacKenzie S."/>
            <person name="Amaro C."/>
        </authorList>
    </citation>
    <scope>NUCLEOTIDE SEQUENCE</scope>
</reference>
<proteinExistence type="predicted"/>